<evidence type="ECO:0000313" key="2">
    <source>
        <dbReference type="Proteomes" id="UP000003971"/>
    </source>
</evidence>
<protein>
    <submittedName>
        <fullName evidence="1">Uncharacterized protein</fullName>
    </submittedName>
</protein>
<name>A0AAJ8WWL5_SALET</name>
<dbReference type="Proteomes" id="UP000003971">
    <property type="component" value="Chromosome"/>
</dbReference>
<sequence length="104" mass="12089">MLFDGIWYTPESQLCHTPKEKRPETPRESGRYIWWSWRELNPRPKFLHPRYYMLSQSLHSPGTCGRTRHYQTSLIRFNASTPGRASARSLLGLTSLDPRPKSGG</sequence>
<proteinExistence type="predicted"/>
<gene>
    <name evidence="1" type="ORF">SCA50_2877</name>
</gene>
<dbReference type="AlphaFoldDB" id="A0AAJ8WWL5"/>
<evidence type="ECO:0000313" key="1">
    <source>
        <dbReference type="EMBL" id="EFZ07322.1"/>
    </source>
</evidence>
<dbReference type="AntiFam" id="ANF00031">
    <property type="entry name" value="Antisense to tmRNA"/>
</dbReference>
<accession>A0AAJ8WWL5</accession>
<reference evidence="1 2" key="1">
    <citation type="journal article" date="2011" name="J. Bacteriol.">
        <title>Genome sequences of Salmonella enterica serovar typhimurium, Choleraesuis, Dublin, and Gallinarum strains of well- defined virulence in food-producing animals.</title>
        <authorList>
            <person name="Richardson E.J."/>
            <person name="Limaye B."/>
            <person name="Inamdar H."/>
            <person name="Datta A."/>
            <person name="Manjari K.S."/>
            <person name="Pullinger G.D."/>
            <person name="Thomson N.R."/>
            <person name="Joshi R.R."/>
            <person name="Watson M."/>
            <person name="Stevens M.P."/>
        </authorList>
    </citation>
    <scope>NUCLEOTIDE SEQUENCE [LARGE SCALE GENOMIC DNA]</scope>
    <source>
        <strain evidence="1">A50</strain>
    </source>
</reference>
<organism evidence="1 2">
    <name type="scientific">Salmonella enterica subsp. enterica serovar Choleraesuis str. SCSA50</name>
    <dbReference type="NCBI Taxonomy" id="904139"/>
    <lineage>
        <taxon>Bacteria</taxon>
        <taxon>Pseudomonadati</taxon>
        <taxon>Pseudomonadota</taxon>
        <taxon>Gammaproteobacteria</taxon>
        <taxon>Enterobacterales</taxon>
        <taxon>Enterobacteriaceae</taxon>
        <taxon>Salmonella</taxon>
    </lineage>
</organism>
<dbReference type="EMBL" id="CM001062">
    <property type="protein sequence ID" value="EFZ07322.1"/>
    <property type="molecule type" value="Genomic_DNA"/>
</dbReference>